<dbReference type="SMART" id="SM00497">
    <property type="entry name" value="IENR1"/>
    <property type="match status" value="1"/>
</dbReference>
<evidence type="ECO:0000259" key="2">
    <source>
        <dbReference type="Pfam" id="PF13392"/>
    </source>
</evidence>
<feature type="domain" description="HNH nuclease" evidence="2">
    <location>
        <begin position="73"/>
        <end position="117"/>
    </location>
</feature>
<dbReference type="Pfam" id="PF13392">
    <property type="entry name" value="HNH_3"/>
    <property type="match status" value="1"/>
</dbReference>
<protein>
    <recommendedName>
        <fullName evidence="5">HNH endonuclease</fullName>
    </recommendedName>
</protein>
<dbReference type="EMBL" id="SNRX01000003">
    <property type="protein sequence ID" value="KAA6303151.1"/>
    <property type="molecule type" value="Genomic_DNA"/>
</dbReference>
<accession>A0A5M8P421</accession>
<sequence>MKENEIIEIWKDIPEYEGFYQASNLGKIKSCKRYVLHPQYGKQLINEKVLKQNLSTTGYYQLLLCKNGKPKRYKTHRVIAQTFIPNPENKPMIDHINGIPTDNRVENLRWVNQTENMNNPIFVKRTSEKHKGKINNHFSIPVIQIDKNHNIINRFLSSMEAQRITGINHNGINRVCAGKQEHAGGYFWKHAEYNSNFR</sequence>
<dbReference type="Proteomes" id="UP000324575">
    <property type="component" value="Unassembled WGS sequence"/>
</dbReference>
<dbReference type="InterPro" id="IPR036388">
    <property type="entry name" value="WH-like_DNA-bd_sf"/>
</dbReference>
<evidence type="ECO:0000259" key="1">
    <source>
        <dbReference type="Pfam" id="PF07463"/>
    </source>
</evidence>
<dbReference type="AlphaFoldDB" id="A0A5M8P421"/>
<dbReference type="InterPro" id="IPR003615">
    <property type="entry name" value="HNH_nuc"/>
</dbReference>
<evidence type="ECO:0000313" key="4">
    <source>
        <dbReference type="Proteomes" id="UP000324575"/>
    </source>
</evidence>
<dbReference type="Gene3D" id="1.10.10.10">
    <property type="entry name" value="Winged helix-like DNA-binding domain superfamily/Winged helix DNA-binding domain"/>
    <property type="match status" value="1"/>
</dbReference>
<dbReference type="InterPro" id="IPR044925">
    <property type="entry name" value="His-Me_finger_sf"/>
</dbReference>
<feature type="domain" description="NUMOD4" evidence="1">
    <location>
        <begin position="8"/>
        <end position="62"/>
    </location>
</feature>
<evidence type="ECO:0008006" key="5">
    <source>
        <dbReference type="Google" id="ProtNLM"/>
    </source>
</evidence>
<organism evidence="3 4">
    <name type="scientific">Candidatus Ordinivivax streblomastigis</name>
    <dbReference type="NCBI Taxonomy" id="2540710"/>
    <lineage>
        <taxon>Bacteria</taxon>
        <taxon>Pseudomonadati</taxon>
        <taxon>Bacteroidota</taxon>
        <taxon>Bacteroidia</taxon>
        <taxon>Bacteroidales</taxon>
        <taxon>Candidatus Ordinivivax</taxon>
    </lineage>
</organism>
<dbReference type="GO" id="GO:0016788">
    <property type="term" value="F:hydrolase activity, acting on ester bonds"/>
    <property type="evidence" value="ECO:0007669"/>
    <property type="project" value="InterPro"/>
</dbReference>
<gene>
    <name evidence="3" type="ORF">EZS26_000754</name>
</gene>
<dbReference type="InterPro" id="IPR010902">
    <property type="entry name" value="NUMOD4"/>
</dbReference>
<dbReference type="InterPro" id="IPR003647">
    <property type="entry name" value="Intron_nuc_1_rpt"/>
</dbReference>
<proteinExistence type="predicted"/>
<name>A0A5M8P421_9BACT</name>
<evidence type="ECO:0000313" key="3">
    <source>
        <dbReference type="EMBL" id="KAA6303151.1"/>
    </source>
</evidence>
<dbReference type="SUPFAM" id="SSF54060">
    <property type="entry name" value="His-Me finger endonucleases"/>
    <property type="match status" value="1"/>
</dbReference>
<reference evidence="3 4" key="1">
    <citation type="submission" date="2019-03" db="EMBL/GenBank/DDBJ databases">
        <title>Single cell metagenomics reveals metabolic interactions within the superorganism composed of flagellate Streblomastix strix and complex community of Bacteroidetes bacteria on its surface.</title>
        <authorList>
            <person name="Treitli S.C."/>
            <person name="Kolisko M."/>
            <person name="Husnik F."/>
            <person name="Keeling P."/>
            <person name="Hampl V."/>
        </authorList>
    </citation>
    <scope>NUCLEOTIDE SEQUENCE [LARGE SCALE GENOMIC DNA]</scope>
    <source>
        <strain evidence="3">St1</strain>
    </source>
</reference>
<dbReference type="Gene3D" id="3.90.75.20">
    <property type="match status" value="1"/>
</dbReference>
<dbReference type="Pfam" id="PF07463">
    <property type="entry name" value="NUMOD4"/>
    <property type="match status" value="1"/>
</dbReference>
<comment type="caution">
    <text evidence="3">The sequence shown here is derived from an EMBL/GenBank/DDBJ whole genome shotgun (WGS) entry which is preliminary data.</text>
</comment>
<dbReference type="SUPFAM" id="SSF64496">
    <property type="entry name" value="DNA-binding domain of intron-encoded endonucleases"/>
    <property type="match status" value="1"/>
</dbReference>